<evidence type="ECO:0000313" key="2">
    <source>
        <dbReference type="EnsemblPlants" id="OMERI05G10090.1"/>
    </source>
</evidence>
<evidence type="ECO:0000313" key="3">
    <source>
        <dbReference type="Proteomes" id="UP000008021"/>
    </source>
</evidence>
<evidence type="ECO:0000256" key="1">
    <source>
        <dbReference type="SAM" id="MobiDB-lite"/>
    </source>
</evidence>
<name>A0A0E0DPT2_9ORYZ</name>
<dbReference type="EnsemblPlants" id="OMERI05G10090.1">
    <property type="protein sequence ID" value="OMERI05G10090.1"/>
    <property type="gene ID" value="OMERI05G10090"/>
</dbReference>
<keyword evidence="3" id="KW-1185">Reference proteome</keyword>
<feature type="region of interest" description="Disordered" evidence="1">
    <location>
        <begin position="108"/>
        <end position="160"/>
    </location>
</feature>
<protein>
    <submittedName>
        <fullName evidence="2">Uncharacterized protein</fullName>
    </submittedName>
</protein>
<organism evidence="2">
    <name type="scientific">Oryza meridionalis</name>
    <dbReference type="NCBI Taxonomy" id="40149"/>
    <lineage>
        <taxon>Eukaryota</taxon>
        <taxon>Viridiplantae</taxon>
        <taxon>Streptophyta</taxon>
        <taxon>Embryophyta</taxon>
        <taxon>Tracheophyta</taxon>
        <taxon>Spermatophyta</taxon>
        <taxon>Magnoliopsida</taxon>
        <taxon>Liliopsida</taxon>
        <taxon>Poales</taxon>
        <taxon>Poaceae</taxon>
        <taxon>BOP clade</taxon>
        <taxon>Oryzoideae</taxon>
        <taxon>Oryzeae</taxon>
        <taxon>Oryzinae</taxon>
        <taxon>Oryza</taxon>
    </lineage>
</organism>
<sequence>MPCALHPLLSLPSSLRQWRWMHREGVAEGEENRCSVGAHGGEAVRRRKPTALRAAIAAPCPRDPYLGQERHRSLLQGAHSPLLLGDWQQGDEGGARWRRRRRLSFQGQLRRRRMARSSSSKTASWNREAHVDGKVGGAEEDNIGDNFLSSGGEAMRLSVD</sequence>
<dbReference type="AlphaFoldDB" id="A0A0E0DPT2"/>
<dbReference type="Gramene" id="OMERI05G10090.1">
    <property type="protein sequence ID" value="OMERI05G10090.1"/>
    <property type="gene ID" value="OMERI05G10090"/>
</dbReference>
<reference evidence="2" key="2">
    <citation type="submission" date="2018-05" db="EMBL/GenBank/DDBJ databases">
        <title>OmerRS3 (Oryza meridionalis Reference Sequence Version 3).</title>
        <authorList>
            <person name="Zhang J."/>
            <person name="Kudrna D."/>
            <person name="Lee S."/>
            <person name="Talag J."/>
            <person name="Welchert J."/>
            <person name="Wing R.A."/>
        </authorList>
    </citation>
    <scope>NUCLEOTIDE SEQUENCE [LARGE SCALE GENOMIC DNA]</scope>
    <source>
        <strain evidence="2">cv. OR44</strain>
    </source>
</reference>
<accession>A0A0E0DPT2</accession>
<proteinExistence type="predicted"/>
<reference evidence="2" key="1">
    <citation type="submission" date="2015-04" db="UniProtKB">
        <authorList>
            <consortium name="EnsemblPlants"/>
        </authorList>
    </citation>
    <scope>IDENTIFICATION</scope>
</reference>
<dbReference type="HOGENOM" id="CLU_1654960_0_0_1"/>
<dbReference type="Proteomes" id="UP000008021">
    <property type="component" value="Chromosome 5"/>
</dbReference>